<dbReference type="RefSeq" id="WP_349659758.1">
    <property type="nucleotide sequence ID" value="NZ_JBEGDG010000007.1"/>
</dbReference>
<gene>
    <name evidence="1" type="ORF">ABNX05_10915</name>
</gene>
<protein>
    <submittedName>
        <fullName evidence="1">Uncharacterized protein</fullName>
    </submittedName>
</protein>
<evidence type="ECO:0000313" key="2">
    <source>
        <dbReference type="Proteomes" id="UP001478862"/>
    </source>
</evidence>
<keyword evidence="2" id="KW-1185">Reference proteome</keyword>
<accession>A0ABV1MV59</accession>
<proteinExistence type="predicted"/>
<dbReference type="Proteomes" id="UP001478862">
    <property type="component" value="Unassembled WGS sequence"/>
</dbReference>
<organism evidence="1 2">
    <name type="scientific">Lysinibacillus zambalensis</name>
    <dbReference type="NCBI Taxonomy" id="3160866"/>
    <lineage>
        <taxon>Bacteria</taxon>
        <taxon>Bacillati</taxon>
        <taxon>Bacillota</taxon>
        <taxon>Bacilli</taxon>
        <taxon>Bacillales</taxon>
        <taxon>Bacillaceae</taxon>
        <taxon>Lysinibacillus</taxon>
    </lineage>
</organism>
<reference evidence="1 2" key="1">
    <citation type="submission" date="2024-06" db="EMBL/GenBank/DDBJ databases">
        <title>Lysinibacillus zambalefons sp. nov., a Novel Firmicute Isolated from the Poon Bato Zambales Hyperalkaline Spring.</title>
        <authorList>
            <person name="Aja J.A."/>
            <person name="Lazaro J.E.H."/>
            <person name="Llorin L.D."/>
            <person name="Lim K.R."/>
            <person name="Teodosio J."/>
            <person name="Dalisay D.S."/>
        </authorList>
    </citation>
    <scope>NUCLEOTIDE SEQUENCE [LARGE SCALE GENOMIC DNA]</scope>
    <source>
        <strain evidence="1 2">M3</strain>
    </source>
</reference>
<evidence type="ECO:0000313" key="1">
    <source>
        <dbReference type="EMBL" id="MEQ6355128.1"/>
    </source>
</evidence>
<comment type="caution">
    <text evidence="1">The sequence shown here is derived from an EMBL/GenBank/DDBJ whole genome shotgun (WGS) entry which is preliminary data.</text>
</comment>
<sequence>MVSRLTYENEQEILNELDFMNEQQEFTRANAVWCNKTIKKLLLELHFIRNDIINK</sequence>
<dbReference type="EMBL" id="JBEGDG010000007">
    <property type="protein sequence ID" value="MEQ6355128.1"/>
    <property type="molecule type" value="Genomic_DNA"/>
</dbReference>
<name>A0ABV1MV59_9BACI</name>